<dbReference type="Proteomes" id="UP000481852">
    <property type="component" value="Unassembled WGS sequence"/>
</dbReference>
<dbReference type="RefSeq" id="WP_154523026.1">
    <property type="nucleotide sequence ID" value="NZ_VULZ01000002.1"/>
</dbReference>
<feature type="compositionally biased region" description="Basic and acidic residues" evidence="1">
    <location>
        <begin position="1"/>
        <end position="24"/>
    </location>
</feature>
<dbReference type="AlphaFoldDB" id="A0A6L5X339"/>
<reference evidence="2 3" key="1">
    <citation type="submission" date="2019-08" db="EMBL/GenBank/DDBJ databases">
        <title>In-depth cultivation of the pig gut microbiome towards novel bacterial diversity and tailored functional studies.</title>
        <authorList>
            <person name="Wylensek D."/>
            <person name="Hitch T.C.A."/>
            <person name="Clavel T."/>
        </authorList>
    </citation>
    <scope>NUCLEOTIDE SEQUENCE [LARGE SCALE GENOMIC DNA]</scope>
    <source>
        <strain evidence="2 3">Oil+RF-744-WCA-WT-11</strain>
    </source>
</reference>
<proteinExistence type="predicted"/>
<evidence type="ECO:0000313" key="2">
    <source>
        <dbReference type="EMBL" id="MSS14045.1"/>
    </source>
</evidence>
<keyword evidence="3" id="KW-1185">Reference proteome</keyword>
<evidence type="ECO:0000313" key="3">
    <source>
        <dbReference type="Proteomes" id="UP000481852"/>
    </source>
</evidence>
<accession>A0A6L5X339</accession>
<evidence type="ECO:0000256" key="1">
    <source>
        <dbReference type="SAM" id="MobiDB-lite"/>
    </source>
</evidence>
<feature type="compositionally biased region" description="Acidic residues" evidence="1">
    <location>
        <begin position="35"/>
        <end position="44"/>
    </location>
</feature>
<name>A0A6L5X339_9FIRM</name>
<gene>
    <name evidence="2" type="ORF">FYJ35_03150</name>
</gene>
<dbReference type="EMBL" id="VULZ01000002">
    <property type="protein sequence ID" value="MSS14045.1"/>
    <property type="molecule type" value="Genomic_DNA"/>
</dbReference>
<comment type="caution">
    <text evidence="2">The sequence shown here is derived from an EMBL/GenBank/DDBJ whole genome shotgun (WGS) entry which is preliminary data.</text>
</comment>
<feature type="region of interest" description="Disordered" evidence="1">
    <location>
        <begin position="1"/>
        <end position="44"/>
    </location>
</feature>
<feature type="region of interest" description="Disordered" evidence="1">
    <location>
        <begin position="62"/>
        <end position="87"/>
    </location>
</feature>
<sequence>MYENERKDEIYLLSDGEERSDSENKGSPSALLIEETADYESEDILTEEIERQLTIERAVIEELENEAKESPPDERDENEAPERKQLRREVEAASLARLEDAARTQADFENIVAWWDRLDANRERRERYHEILRSGDDIPLDYGASTSEPLFPDTLSGVLEKQIRAGDFLDAIFYCPYDVHEFVTEEYLSKNLYELSEGHKELLFLWAVCLFSSARIAAIRGQTDRNIRKVRTTMLKKIRKKLLAALKEKAEKQQSMTLQEKKFLAENGGMVDGEKTR</sequence>
<organism evidence="2 3">
    <name type="scientific">Porcincola intestinalis</name>
    <dbReference type="NCBI Taxonomy" id="2606632"/>
    <lineage>
        <taxon>Bacteria</taxon>
        <taxon>Bacillati</taxon>
        <taxon>Bacillota</taxon>
        <taxon>Clostridia</taxon>
        <taxon>Lachnospirales</taxon>
        <taxon>Lachnospiraceae</taxon>
        <taxon>Porcincola</taxon>
    </lineage>
</organism>
<protein>
    <submittedName>
        <fullName evidence="2">Uncharacterized protein</fullName>
    </submittedName>
</protein>